<dbReference type="InterPro" id="IPR016181">
    <property type="entry name" value="Acyl_CoA_acyltransferase"/>
</dbReference>
<keyword evidence="2" id="KW-0808">Transferase</keyword>
<dbReference type="GO" id="GO:0016747">
    <property type="term" value="F:acyltransferase activity, transferring groups other than amino-acyl groups"/>
    <property type="evidence" value="ECO:0007669"/>
    <property type="project" value="InterPro"/>
</dbReference>
<dbReference type="SUPFAM" id="SSF55729">
    <property type="entry name" value="Acyl-CoA N-acyltransferases (Nat)"/>
    <property type="match status" value="1"/>
</dbReference>
<evidence type="ECO:0000259" key="1">
    <source>
        <dbReference type="Pfam" id="PF13302"/>
    </source>
</evidence>
<dbReference type="Proteomes" id="UP000273977">
    <property type="component" value="Unassembled WGS sequence"/>
</dbReference>
<gene>
    <name evidence="2" type="ORF">EF384_07110</name>
</gene>
<evidence type="ECO:0000313" key="2">
    <source>
        <dbReference type="EMBL" id="RPA58655.1"/>
    </source>
</evidence>
<dbReference type="RefSeq" id="WP_123780649.1">
    <property type="nucleotide sequence ID" value="NZ_RKMG01000023.1"/>
</dbReference>
<sequence>MNHKGTKTIETQHLLLRKFEMSDAKDMYHNWAGNMTDTKFVTWQKHSSVSDSKDVIDKWDKRKDKNKTYRWCVEEKASGQAIGEIEVVEIHRDTQAADLVYCMGKAYKEEGLAKEALQNIIHFLFKEVQMNRITFDQDVANEADRALALALNFEFEGIQKQALANNTGIADKALYGAVRQ</sequence>
<proteinExistence type="predicted"/>
<dbReference type="InterPro" id="IPR051531">
    <property type="entry name" value="N-acetyltransferase"/>
</dbReference>
<dbReference type="InterPro" id="IPR000182">
    <property type="entry name" value="GNAT_dom"/>
</dbReference>
<accession>A0A3N4G8K6</accession>
<comment type="caution">
    <text evidence="2">The sequence shown here is derived from an EMBL/GenBank/DDBJ whole genome shotgun (WGS) entry which is preliminary data.</text>
</comment>
<protein>
    <submittedName>
        <fullName evidence="2">N-acetyltransferase</fullName>
    </submittedName>
</protein>
<dbReference type="Pfam" id="PF13302">
    <property type="entry name" value="Acetyltransf_3"/>
    <property type="match status" value="1"/>
</dbReference>
<dbReference type="PANTHER" id="PTHR43792">
    <property type="entry name" value="GNAT FAMILY, PUTATIVE (AFU_ORTHOLOGUE AFUA_3G00765)-RELATED-RELATED"/>
    <property type="match status" value="1"/>
</dbReference>
<dbReference type="AlphaFoldDB" id="A0A3N4G8K6"/>
<name>A0A3N4G8K6_9LACT</name>
<evidence type="ECO:0000313" key="3">
    <source>
        <dbReference type="Proteomes" id="UP000273977"/>
    </source>
</evidence>
<organism evidence="2 3">
    <name type="scientific">Aerococcus agrisoli</name>
    <dbReference type="NCBI Taxonomy" id="2487350"/>
    <lineage>
        <taxon>Bacteria</taxon>
        <taxon>Bacillati</taxon>
        <taxon>Bacillota</taxon>
        <taxon>Bacilli</taxon>
        <taxon>Lactobacillales</taxon>
        <taxon>Aerococcaceae</taxon>
        <taxon>Aerococcus</taxon>
    </lineage>
</organism>
<keyword evidence="3" id="KW-1185">Reference proteome</keyword>
<dbReference type="Gene3D" id="3.40.630.30">
    <property type="match status" value="1"/>
</dbReference>
<feature type="domain" description="N-acetyltransferase" evidence="1">
    <location>
        <begin position="14"/>
        <end position="153"/>
    </location>
</feature>
<reference evidence="2 3" key="1">
    <citation type="submission" date="2018-11" db="EMBL/GenBank/DDBJ databases">
        <title>Aerococcus sp. SJQ22, whole genome shotgun sequence.</title>
        <authorList>
            <person name="Sun L."/>
            <person name="Gao X."/>
            <person name="Chen W."/>
            <person name="Huang K."/>
        </authorList>
    </citation>
    <scope>NUCLEOTIDE SEQUENCE [LARGE SCALE GENOMIC DNA]</scope>
    <source>
        <strain evidence="2 3">SJQ22</strain>
    </source>
</reference>
<dbReference type="EMBL" id="RKMG01000023">
    <property type="protein sequence ID" value="RPA58655.1"/>
    <property type="molecule type" value="Genomic_DNA"/>
</dbReference>
<dbReference type="OrthoDB" id="9798081at2"/>